<sequence length="213" mass="23324">MNSPTKTKRNPWKWAFLALLALILVPIIALYVYLQVASANLPSTADESGSTTSQSDETIVAEANLTTMSFNRLVEAVIGGDTVPYQLTVDDQVTFSGQIDFLGTQVPYTMEGQPSVTEDGNILIDVTSIELADIDLPTETVLTLFQLTIPTDLPLQVLASNQQLLIRLDEISADMAFSIRAKEIDLANDTIQIYLDVPISYLEEQIEANQAAE</sequence>
<accession>A0A3N4GM43</accession>
<organism evidence="2 3">
    <name type="scientific">Aerococcus agrisoli</name>
    <dbReference type="NCBI Taxonomy" id="2487350"/>
    <lineage>
        <taxon>Bacteria</taxon>
        <taxon>Bacillati</taxon>
        <taxon>Bacillota</taxon>
        <taxon>Bacilli</taxon>
        <taxon>Lactobacillales</taxon>
        <taxon>Aerococcaceae</taxon>
        <taxon>Aerococcus</taxon>
    </lineage>
</organism>
<evidence type="ECO:0000313" key="2">
    <source>
        <dbReference type="EMBL" id="RPA62467.1"/>
    </source>
</evidence>
<dbReference type="Proteomes" id="UP000273977">
    <property type="component" value="Unassembled WGS sequence"/>
</dbReference>
<dbReference type="RefSeq" id="WP_123779372.1">
    <property type="nucleotide sequence ID" value="NZ_RKMG01000004.1"/>
</dbReference>
<dbReference type="AlphaFoldDB" id="A0A3N4GM43"/>
<protein>
    <submittedName>
        <fullName evidence="2">DUF2140 family protein</fullName>
    </submittedName>
</protein>
<comment type="caution">
    <text evidence="2">The sequence shown here is derived from an EMBL/GenBank/DDBJ whole genome shotgun (WGS) entry which is preliminary data.</text>
</comment>
<proteinExistence type="predicted"/>
<dbReference type="OrthoDB" id="2412610at2"/>
<evidence type="ECO:0000313" key="3">
    <source>
        <dbReference type="Proteomes" id="UP000273977"/>
    </source>
</evidence>
<dbReference type="InterPro" id="IPR018672">
    <property type="entry name" value="DUF2140"/>
</dbReference>
<keyword evidence="1" id="KW-0472">Membrane</keyword>
<keyword evidence="1" id="KW-1133">Transmembrane helix</keyword>
<reference evidence="2 3" key="1">
    <citation type="submission" date="2018-11" db="EMBL/GenBank/DDBJ databases">
        <title>Aerococcus sp. SJQ22, whole genome shotgun sequence.</title>
        <authorList>
            <person name="Sun L."/>
            <person name="Gao X."/>
            <person name="Chen W."/>
            <person name="Huang K."/>
        </authorList>
    </citation>
    <scope>NUCLEOTIDE SEQUENCE [LARGE SCALE GENOMIC DNA]</scope>
    <source>
        <strain evidence="2 3">SJQ22</strain>
    </source>
</reference>
<gene>
    <name evidence="2" type="ORF">EF384_02300</name>
</gene>
<evidence type="ECO:0000256" key="1">
    <source>
        <dbReference type="SAM" id="Phobius"/>
    </source>
</evidence>
<keyword evidence="1" id="KW-0812">Transmembrane</keyword>
<name>A0A3N4GM43_9LACT</name>
<keyword evidence="3" id="KW-1185">Reference proteome</keyword>
<dbReference type="Pfam" id="PF09911">
    <property type="entry name" value="DUF2140"/>
    <property type="match status" value="1"/>
</dbReference>
<dbReference type="EMBL" id="RKMG01000004">
    <property type="protein sequence ID" value="RPA62467.1"/>
    <property type="molecule type" value="Genomic_DNA"/>
</dbReference>
<feature type="transmembrane region" description="Helical" evidence="1">
    <location>
        <begin position="12"/>
        <end position="34"/>
    </location>
</feature>